<gene>
    <name evidence="1" type="ORF">PISL3812_06177</name>
</gene>
<reference evidence="1 2" key="1">
    <citation type="submission" date="2015-04" db="EMBL/GenBank/DDBJ databases">
        <authorList>
            <person name="Syromyatnikov M.Y."/>
            <person name="Popov V.N."/>
        </authorList>
    </citation>
    <scope>NUCLEOTIDE SEQUENCE [LARGE SCALE GENOMIC DNA]</scope>
    <source>
        <strain evidence="1">WF-38-12</strain>
    </source>
</reference>
<keyword evidence="2" id="KW-1185">Reference proteome</keyword>
<protein>
    <submittedName>
        <fullName evidence="1">Uncharacterized protein</fullName>
    </submittedName>
</protein>
<name>A0A0U1M2E5_TALIS</name>
<sequence length="163" mass="17996">MSACNPKPMTIDGITGLDSDEYPSHAVDGKVLVMVDKNFFYEDDLDMFINVSVNAVMSSVQKNYVNMTIENDLLVNYDSYNVTWSSANSTELNYYEFGFTEYTQAFSVDYEWVGGKGHTNEGEVCSYAGQIVDMLVSEVPGLAELGQFTTEVCGAVFDVGDDS</sequence>
<evidence type="ECO:0000313" key="2">
    <source>
        <dbReference type="Proteomes" id="UP000054383"/>
    </source>
</evidence>
<accession>A0A0U1M2E5</accession>
<evidence type="ECO:0000313" key="1">
    <source>
        <dbReference type="EMBL" id="CRG89141.1"/>
    </source>
</evidence>
<proteinExistence type="predicted"/>
<dbReference type="AlphaFoldDB" id="A0A0U1M2E5"/>
<organism evidence="1 2">
    <name type="scientific">Talaromyces islandicus</name>
    <name type="common">Penicillium islandicum</name>
    <dbReference type="NCBI Taxonomy" id="28573"/>
    <lineage>
        <taxon>Eukaryota</taxon>
        <taxon>Fungi</taxon>
        <taxon>Dikarya</taxon>
        <taxon>Ascomycota</taxon>
        <taxon>Pezizomycotina</taxon>
        <taxon>Eurotiomycetes</taxon>
        <taxon>Eurotiomycetidae</taxon>
        <taxon>Eurotiales</taxon>
        <taxon>Trichocomaceae</taxon>
        <taxon>Talaromyces</taxon>
        <taxon>Talaromyces sect. Islandici</taxon>
    </lineage>
</organism>
<dbReference type="EMBL" id="CVMT01000005">
    <property type="protein sequence ID" value="CRG89141.1"/>
    <property type="molecule type" value="Genomic_DNA"/>
</dbReference>
<dbReference type="Proteomes" id="UP000054383">
    <property type="component" value="Unassembled WGS sequence"/>
</dbReference>